<sequence>MTREVGTPQTKGARLFRETRIAGIHLPSWQQETDADIFEAIEKTLC</sequence>
<organism evidence="1 2">
    <name type="scientific">Streptomyces montanisoli</name>
    <dbReference type="NCBI Taxonomy" id="2798581"/>
    <lineage>
        <taxon>Bacteria</taxon>
        <taxon>Bacillati</taxon>
        <taxon>Actinomycetota</taxon>
        <taxon>Actinomycetes</taxon>
        <taxon>Kitasatosporales</taxon>
        <taxon>Streptomycetaceae</taxon>
        <taxon>Streptomyces</taxon>
    </lineage>
</organism>
<dbReference type="AlphaFoldDB" id="A0A940MAS3"/>
<evidence type="ECO:0000313" key="1">
    <source>
        <dbReference type="EMBL" id="MBP0457498.1"/>
    </source>
</evidence>
<reference evidence="1" key="1">
    <citation type="submission" date="2021-03" db="EMBL/GenBank/DDBJ databases">
        <title>Whole genome sequence of Streptomyces bomunensis MMS17-BM035.</title>
        <authorList>
            <person name="Lee J.H."/>
        </authorList>
    </citation>
    <scope>NUCLEOTIDE SEQUENCE</scope>
    <source>
        <strain evidence="1">MMS17-BM035</strain>
    </source>
</reference>
<dbReference type="RefSeq" id="WP_209339262.1">
    <property type="nucleotide sequence ID" value="NZ_JAGIQL010000022.1"/>
</dbReference>
<keyword evidence="2" id="KW-1185">Reference proteome</keyword>
<accession>A0A940MAS3</accession>
<gene>
    <name evidence="1" type="ORF">JFN87_08305</name>
</gene>
<protein>
    <submittedName>
        <fullName evidence="1">Uncharacterized protein</fullName>
    </submittedName>
</protein>
<evidence type="ECO:0000313" key="2">
    <source>
        <dbReference type="Proteomes" id="UP000670475"/>
    </source>
</evidence>
<comment type="caution">
    <text evidence="1">The sequence shown here is derived from an EMBL/GenBank/DDBJ whole genome shotgun (WGS) entry which is preliminary data.</text>
</comment>
<dbReference type="EMBL" id="JAGIQL010000022">
    <property type="protein sequence ID" value="MBP0457498.1"/>
    <property type="molecule type" value="Genomic_DNA"/>
</dbReference>
<proteinExistence type="predicted"/>
<dbReference type="Proteomes" id="UP000670475">
    <property type="component" value="Unassembled WGS sequence"/>
</dbReference>
<name>A0A940MAS3_9ACTN</name>